<feature type="compositionally biased region" description="Polar residues" evidence="1">
    <location>
        <begin position="21"/>
        <end position="40"/>
    </location>
</feature>
<evidence type="ECO:0000313" key="2">
    <source>
        <dbReference type="EMBL" id="GIY33980.1"/>
    </source>
</evidence>
<keyword evidence="3" id="KW-1185">Reference proteome</keyword>
<comment type="caution">
    <text evidence="2">The sequence shown here is derived from an EMBL/GenBank/DDBJ whole genome shotgun (WGS) entry which is preliminary data.</text>
</comment>
<evidence type="ECO:0000313" key="3">
    <source>
        <dbReference type="Proteomes" id="UP001054945"/>
    </source>
</evidence>
<dbReference type="Proteomes" id="UP001054945">
    <property type="component" value="Unassembled WGS sequence"/>
</dbReference>
<name>A0AAV4SND0_CAEEX</name>
<dbReference type="AlphaFoldDB" id="A0AAV4SND0"/>
<protein>
    <submittedName>
        <fullName evidence="2">Uncharacterized protein</fullName>
    </submittedName>
</protein>
<organism evidence="2 3">
    <name type="scientific">Caerostris extrusa</name>
    <name type="common">Bark spider</name>
    <name type="synonym">Caerostris bankana</name>
    <dbReference type="NCBI Taxonomy" id="172846"/>
    <lineage>
        <taxon>Eukaryota</taxon>
        <taxon>Metazoa</taxon>
        <taxon>Ecdysozoa</taxon>
        <taxon>Arthropoda</taxon>
        <taxon>Chelicerata</taxon>
        <taxon>Arachnida</taxon>
        <taxon>Araneae</taxon>
        <taxon>Araneomorphae</taxon>
        <taxon>Entelegynae</taxon>
        <taxon>Araneoidea</taxon>
        <taxon>Araneidae</taxon>
        <taxon>Caerostris</taxon>
    </lineage>
</organism>
<feature type="region of interest" description="Disordered" evidence="1">
    <location>
        <begin position="1"/>
        <end position="93"/>
    </location>
</feature>
<proteinExistence type="predicted"/>
<feature type="compositionally biased region" description="Basic and acidic residues" evidence="1">
    <location>
        <begin position="49"/>
        <end position="58"/>
    </location>
</feature>
<evidence type="ECO:0000256" key="1">
    <source>
        <dbReference type="SAM" id="MobiDB-lite"/>
    </source>
</evidence>
<reference evidence="2 3" key="1">
    <citation type="submission" date="2021-06" db="EMBL/GenBank/DDBJ databases">
        <title>Caerostris extrusa draft genome.</title>
        <authorList>
            <person name="Kono N."/>
            <person name="Arakawa K."/>
        </authorList>
    </citation>
    <scope>NUCLEOTIDE SEQUENCE [LARGE SCALE GENOMIC DNA]</scope>
</reference>
<dbReference type="EMBL" id="BPLR01009712">
    <property type="protein sequence ID" value="GIY33980.1"/>
    <property type="molecule type" value="Genomic_DNA"/>
</dbReference>
<accession>A0AAV4SND0</accession>
<sequence length="93" mass="10393">MLHTGPFIDLKTRSDRKQKRSQLPQKQSQGETGINTNKSLQGAFGGTQQRKEKSEENHWRHRGAGEGPMSVRPWASLVEHSQAPPSLAHPLTL</sequence>
<gene>
    <name evidence="2" type="ORF">CEXT_615911</name>
</gene>